<dbReference type="Proteomes" id="UP000280292">
    <property type="component" value="Unassembled WGS sequence"/>
</dbReference>
<sequence length="413" mass="46934">MKRSEIKRRPLSDTTLAGLEPDLKEYRELDANGLYFRVKPDGQKSWQLRYKKADGKWSWLGLGGYPEIGGALARQKAGELRSDAAEGKNPIISKQARKKAEQAVAGETFEPLAREWHASRLANWDADTAKRIIGALERHVFPIFGRRTYTDITPLEWMAFFRGMEQLGILEQMSRVRSYCRDAYDLARVTGRATHNPVEGLQKYLQSNTAENYAHVSPEELPALVRAIAAYPHAHDVRIGLRLLSLFAVRPSELREARWSEFDFIKKLWTIPTHRKGRKKGKEHLVPLCAQAIEALKELQKYTGAYPLLFPGRSDHSKPRSNTVFLMALRRMGYEGRQTGHGFRHIASTALNEKGFDENHIEAQLSHKKPGTAGVYNKAKYLKQRTVMMQWYADYLDGLAGGVIIQGDFGKRA</sequence>
<feature type="domain" description="Tyr recombinase" evidence="5">
    <location>
        <begin position="211"/>
        <end position="389"/>
    </location>
</feature>
<protein>
    <submittedName>
        <fullName evidence="6">Integrase</fullName>
    </submittedName>
</protein>
<dbReference type="InterPro" id="IPR013762">
    <property type="entry name" value="Integrase-like_cat_sf"/>
</dbReference>
<proteinExistence type="inferred from homology"/>
<dbReference type="Pfam" id="PF22022">
    <property type="entry name" value="Phage_int_M"/>
    <property type="match status" value="1"/>
</dbReference>
<gene>
    <name evidence="6" type="ORF">ALQ95_00473</name>
</gene>
<dbReference type="EMBL" id="RBNR01000300">
    <property type="protein sequence ID" value="RML40163.1"/>
    <property type="molecule type" value="Genomic_DNA"/>
</dbReference>
<keyword evidence="4" id="KW-0233">DNA recombination</keyword>
<evidence type="ECO:0000256" key="4">
    <source>
        <dbReference type="ARBA" id="ARBA00023172"/>
    </source>
</evidence>
<dbReference type="CDD" id="cd00801">
    <property type="entry name" value="INT_P4_C"/>
    <property type="match status" value="1"/>
</dbReference>
<reference evidence="6 7" key="1">
    <citation type="submission" date="2018-08" db="EMBL/GenBank/DDBJ databases">
        <title>Recombination of ecologically and evolutionarily significant loci maintains genetic cohesion in the Pseudomonas syringae species complex.</title>
        <authorList>
            <person name="Dillon M."/>
            <person name="Thakur S."/>
            <person name="Almeida R.N.D."/>
            <person name="Weir B.S."/>
            <person name="Guttman D.S."/>
        </authorList>
    </citation>
    <scope>NUCLEOTIDE SEQUENCE [LARGE SCALE GENOMIC DNA]</scope>
    <source>
        <strain evidence="6 7">ICMP 3883</strain>
    </source>
</reference>
<comment type="caution">
    <text evidence="6">The sequence shown here is derived from an EMBL/GenBank/DDBJ whole genome shotgun (WGS) entry which is preliminary data.</text>
</comment>
<evidence type="ECO:0000313" key="6">
    <source>
        <dbReference type="EMBL" id="RML40163.1"/>
    </source>
</evidence>
<dbReference type="InterPro" id="IPR053876">
    <property type="entry name" value="Phage_int_M"/>
</dbReference>
<comment type="similarity">
    <text evidence="1">Belongs to the 'phage' integrase family.</text>
</comment>
<dbReference type="Gene3D" id="3.30.160.390">
    <property type="entry name" value="Integrase, DNA-binding domain"/>
    <property type="match status" value="1"/>
</dbReference>
<keyword evidence="2" id="KW-0229">DNA integration</keyword>
<dbReference type="PANTHER" id="PTHR30629">
    <property type="entry name" value="PROPHAGE INTEGRASE"/>
    <property type="match status" value="1"/>
</dbReference>
<dbReference type="PANTHER" id="PTHR30629:SF2">
    <property type="entry name" value="PROPHAGE INTEGRASE INTS-RELATED"/>
    <property type="match status" value="1"/>
</dbReference>
<dbReference type="SUPFAM" id="SSF56349">
    <property type="entry name" value="DNA breaking-rejoining enzymes"/>
    <property type="match status" value="1"/>
</dbReference>
<dbReference type="InterPro" id="IPR002104">
    <property type="entry name" value="Integrase_catalytic"/>
</dbReference>
<evidence type="ECO:0000256" key="3">
    <source>
        <dbReference type="ARBA" id="ARBA00023125"/>
    </source>
</evidence>
<evidence type="ECO:0000313" key="7">
    <source>
        <dbReference type="Proteomes" id="UP000280292"/>
    </source>
</evidence>
<name>A0A3M2VMB7_PSESI</name>
<dbReference type="Gene3D" id="1.10.150.130">
    <property type="match status" value="1"/>
</dbReference>
<dbReference type="GO" id="GO:0015074">
    <property type="term" value="P:DNA integration"/>
    <property type="evidence" value="ECO:0007669"/>
    <property type="project" value="UniProtKB-KW"/>
</dbReference>
<dbReference type="InterPro" id="IPR010998">
    <property type="entry name" value="Integrase_recombinase_N"/>
</dbReference>
<dbReference type="Pfam" id="PF13356">
    <property type="entry name" value="Arm-DNA-bind_3"/>
    <property type="match status" value="1"/>
</dbReference>
<dbReference type="RefSeq" id="WP_122294416.1">
    <property type="nucleotide sequence ID" value="NZ_RBNR01000300.1"/>
</dbReference>
<dbReference type="Pfam" id="PF00589">
    <property type="entry name" value="Phage_integrase"/>
    <property type="match status" value="1"/>
</dbReference>
<dbReference type="InterPro" id="IPR050808">
    <property type="entry name" value="Phage_Integrase"/>
</dbReference>
<evidence type="ECO:0000256" key="2">
    <source>
        <dbReference type="ARBA" id="ARBA00022908"/>
    </source>
</evidence>
<dbReference type="Gene3D" id="1.10.443.10">
    <property type="entry name" value="Intergrase catalytic core"/>
    <property type="match status" value="1"/>
</dbReference>
<dbReference type="InterPro" id="IPR025166">
    <property type="entry name" value="Integrase_DNA_bind_dom"/>
</dbReference>
<evidence type="ECO:0000256" key="1">
    <source>
        <dbReference type="ARBA" id="ARBA00008857"/>
    </source>
</evidence>
<dbReference type="GO" id="GO:0003677">
    <property type="term" value="F:DNA binding"/>
    <property type="evidence" value="ECO:0007669"/>
    <property type="project" value="UniProtKB-KW"/>
</dbReference>
<dbReference type="PROSITE" id="PS51898">
    <property type="entry name" value="TYR_RECOMBINASE"/>
    <property type="match status" value="1"/>
</dbReference>
<dbReference type="InterPro" id="IPR011010">
    <property type="entry name" value="DNA_brk_join_enz"/>
</dbReference>
<accession>A0A3M2VMB7</accession>
<dbReference type="GO" id="GO:0006310">
    <property type="term" value="P:DNA recombination"/>
    <property type="evidence" value="ECO:0007669"/>
    <property type="project" value="UniProtKB-KW"/>
</dbReference>
<dbReference type="AlphaFoldDB" id="A0A3M2VMB7"/>
<evidence type="ECO:0000259" key="5">
    <source>
        <dbReference type="PROSITE" id="PS51898"/>
    </source>
</evidence>
<dbReference type="InterPro" id="IPR038488">
    <property type="entry name" value="Integrase_DNA-bd_sf"/>
</dbReference>
<keyword evidence="3" id="KW-0238">DNA-binding</keyword>
<organism evidence="6 7">
    <name type="scientific">Pseudomonas syringae pv. ribicola</name>
    <dbReference type="NCBI Taxonomy" id="55398"/>
    <lineage>
        <taxon>Bacteria</taxon>
        <taxon>Pseudomonadati</taxon>
        <taxon>Pseudomonadota</taxon>
        <taxon>Gammaproteobacteria</taxon>
        <taxon>Pseudomonadales</taxon>
        <taxon>Pseudomonadaceae</taxon>
        <taxon>Pseudomonas</taxon>
    </lineage>
</organism>